<comment type="caution">
    <text evidence="6">The sequence shown here is derived from an EMBL/GenBank/DDBJ whole genome shotgun (WGS) entry which is preliminary data.</text>
</comment>
<feature type="binding site" evidence="4">
    <location>
        <begin position="10"/>
        <end position="11"/>
    </location>
    <ligand>
        <name>NADP(+)</name>
        <dbReference type="ChEBI" id="CHEBI:58349"/>
    </ligand>
</feature>
<feature type="binding site" evidence="4">
    <location>
        <position position="184"/>
    </location>
    <ligand>
        <name>substrate</name>
    </ligand>
</feature>
<protein>
    <recommendedName>
        <fullName evidence="4">ADP-L-glycero-D-manno-heptose-6-epimerase</fullName>
        <ecNumber evidence="4">5.1.3.20</ecNumber>
    </recommendedName>
    <alternativeName>
        <fullName evidence="4">ADP-L-glycero-beta-D-manno-heptose-6-epimerase</fullName>
        <shortName evidence="4">ADP-glyceromanno-heptose 6-epimerase</shortName>
        <shortName evidence="4">ADP-hep 6-epimerase</shortName>
        <shortName evidence="4">AGME</shortName>
    </alternativeName>
</protein>
<reference evidence="6 7" key="1">
    <citation type="submission" date="2013-08" db="EMBL/GenBank/DDBJ databases">
        <title>An opportunistic ruminal bacterium that causes liver abscesses in cattle.</title>
        <authorList>
            <person name="Benahmed F.H."/>
            <person name="Rasmussen M."/>
            <person name="Harbottle H."/>
            <person name="Soppet D."/>
            <person name="Nagaraja T.G."/>
            <person name="Davidson M."/>
        </authorList>
    </citation>
    <scope>NUCLEOTIDE SEQUENCE [LARGE SCALE GENOMIC DNA]</scope>
    <source>
        <strain evidence="6 7">B35</strain>
    </source>
</reference>
<feature type="binding site" evidence="4">
    <location>
        <position position="290"/>
    </location>
    <ligand>
        <name>substrate</name>
    </ligand>
</feature>
<organism evidence="6 7">
    <name type="scientific">Fusobacterium necrophorum subsp. funduliforme B35</name>
    <dbReference type="NCBI Taxonomy" id="1226633"/>
    <lineage>
        <taxon>Bacteria</taxon>
        <taxon>Fusobacteriati</taxon>
        <taxon>Fusobacteriota</taxon>
        <taxon>Fusobacteriia</taxon>
        <taxon>Fusobacteriales</taxon>
        <taxon>Fusobacteriaceae</taxon>
        <taxon>Fusobacterium</taxon>
    </lineage>
</organism>
<comment type="similarity">
    <text evidence="4">Belongs to the NAD(P)-dependent epimerase/dehydratase family. HldD subfamily.</text>
</comment>
<feature type="binding site" evidence="4">
    <location>
        <begin position="75"/>
        <end position="79"/>
    </location>
    <ligand>
        <name>NADP(+)</name>
        <dbReference type="ChEBI" id="CHEBI:58349"/>
    </ligand>
</feature>
<dbReference type="Gene3D" id="3.40.50.720">
    <property type="entry name" value="NAD(P)-binding Rossmann-like Domain"/>
    <property type="match status" value="1"/>
</dbReference>
<feature type="binding site" evidence="4">
    <location>
        <position position="149"/>
    </location>
    <ligand>
        <name>NADP(+)</name>
        <dbReference type="ChEBI" id="CHEBI:58349"/>
    </ligand>
</feature>
<feature type="active site" description="Proton acceptor" evidence="4">
    <location>
        <position position="145"/>
    </location>
</feature>
<evidence type="ECO:0000313" key="7">
    <source>
        <dbReference type="Proteomes" id="UP000031184"/>
    </source>
</evidence>
<evidence type="ECO:0000256" key="4">
    <source>
        <dbReference type="HAMAP-Rule" id="MF_01601"/>
    </source>
</evidence>
<dbReference type="UniPathway" id="UPA00356">
    <property type="reaction ID" value="UER00440"/>
</dbReference>
<comment type="subunit">
    <text evidence="4">Homopentamer.</text>
</comment>
<evidence type="ECO:0000256" key="1">
    <source>
        <dbReference type="ARBA" id="ARBA00022857"/>
    </source>
</evidence>
<dbReference type="InterPro" id="IPR036291">
    <property type="entry name" value="NAD(P)-bd_dom_sf"/>
</dbReference>
<dbReference type="PATRIC" id="fig|1226633.4.peg.1651"/>
<dbReference type="InterPro" id="IPR011912">
    <property type="entry name" value="Heptose_epim"/>
</dbReference>
<feature type="binding site" evidence="4">
    <location>
        <position position="219"/>
    </location>
    <ligand>
        <name>substrate</name>
    </ligand>
</feature>
<comment type="domain">
    <text evidence="4">Contains a large N-terminal NADP-binding domain, and a smaller C-terminal substrate-binding domain.</text>
</comment>
<dbReference type="RefSeq" id="WP_005952557.1">
    <property type="nucleotide sequence ID" value="NZ_AOJP01000004.1"/>
</dbReference>
<evidence type="ECO:0000256" key="2">
    <source>
        <dbReference type="ARBA" id="ARBA00023235"/>
    </source>
</evidence>
<comment type="pathway">
    <text evidence="4">Nucleotide-sugar biosynthesis; ADP-L-glycero-beta-D-manno-heptose biosynthesis; ADP-L-glycero-beta-D-manno-heptose from D-glycero-beta-D-manno-heptose 7-phosphate: step 4/4.</text>
</comment>
<feature type="binding site" evidence="4">
    <location>
        <position position="53"/>
    </location>
    <ligand>
        <name>NADP(+)</name>
        <dbReference type="ChEBI" id="CHEBI:58349"/>
    </ligand>
</feature>
<proteinExistence type="inferred from homology"/>
<dbReference type="OrthoDB" id="142826at2"/>
<sequence length="332" mass="38581">MIVVTGAAGMIGSAVVWKLNEMGIHDILLVDKLRNEDKWLNIRKRDYRDWMDRDFFLDWLFQDAEANEITAIVHMGACSATTETDGDYLMENNYGYTKALWDYCSQRNIRFIYASSAATYGAGEKGYNDEVDPEELKSLQPLNKYGYSKKRFDDWVFKQKTQPRVWAGLKFFNVYGPQEYHKGRMASMVFHSFRQYKETGKVKLFQSHKEGYEDGGQLRDFVYLKDVVDIIYYMLTQDFSSGIYNIGTGEARSFLDLAMATIRAASGKEDIQVSDVIEFIPMPEDLRGKYQYFTQATMEKLAKTSYHLHMHSLEEGIKDYVQNYLSQEDAYL</sequence>
<evidence type="ECO:0000259" key="5">
    <source>
        <dbReference type="Pfam" id="PF01370"/>
    </source>
</evidence>
<keyword evidence="3 4" id="KW-0119">Carbohydrate metabolism</keyword>
<dbReference type="PANTHER" id="PTHR43103:SF3">
    <property type="entry name" value="ADP-L-GLYCERO-D-MANNO-HEPTOSE-6-EPIMERASE"/>
    <property type="match status" value="1"/>
</dbReference>
<feature type="binding site" evidence="4">
    <location>
        <position position="92"/>
    </location>
    <ligand>
        <name>NADP(+)</name>
        <dbReference type="ChEBI" id="CHEBI:58349"/>
    </ligand>
</feature>
<evidence type="ECO:0000313" key="6">
    <source>
        <dbReference type="EMBL" id="KID48708.1"/>
    </source>
</evidence>
<dbReference type="Proteomes" id="UP000031184">
    <property type="component" value="Unassembled WGS sequence"/>
</dbReference>
<comment type="function">
    <text evidence="4">Catalyzes the interconversion between ADP-D-glycero-beta-D-manno-heptose and ADP-L-glycero-beta-D-manno-heptose via an epimerization at carbon 6 of the heptose.</text>
</comment>
<dbReference type="SUPFAM" id="SSF51735">
    <property type="entry name" value="NAD(P)-binding Rossmann-fold domains"/>
    <property type="match status" value="1"/>
</dbReference>
<gene>
    <name evidence="4" type="primary">hldD</name>
    <name evidence="6" type="ORF">C095_08195</name>
</gene>
<keyword evidence="2 4" id="KW-0413">Isomerase</keyword>
<dbReference type="CDD" id="cd05248">
    <property type="entry name" value="ADP_GME_SDR_e"/>
    <property type="match status" value="1"/>
</dbReference>
<dbReference type="GO" id="GO:0097171">
    <property type="term" value="P:ADP-L-glycero-beta-D-manno-heptose biosynthetic process"/>
    <property type="evidence" value="ECO:0007669"/>
    <property type="project" value="UniProtKB-UniPathway"/>
</dbReference>
<comment type="cofactor">
    <cofactor evidence="4">
        <name>NADP(+)</name>
        <dbReference type="ChEBI" id="CHEBI:58349"/>
    </cofactor>
    <text evidence="4">Binds 1 NADP(+) per subunit.</text>
</comment>
<feature type="binding site" evidence="4">
    <location>
        <position position="191"/>
    </location>
    <ligand>
        <name>substrate</name>
    </ligand>
</feature>
<feature type="binding site" evidence="4">
    <location>
        <begin position="31"/>
        <end position="32"/>
    </location>
    <ligand>
        <name>NADP(+)</name>
        <dbReference type="ChEBI" id="CHEBI:58349"/>
    </ligand>
</feature>
<dbReference type="GO" id="GO:0008712">
    <property type="term" value="F:ADP-glyceromanno-heptose 6-epimerase activity"/>
    <property type="evidence" value="ECO:0007669"/>
    <property type="project" value="UniProtKB-UniRule"/>
</dbReference>
<feature type="active site" description="Proton acceptor" evidence="4">
    <location>
        <position position="182"/>
    </location>
</feature>
<dbReference type="InterPro" id="IPR001509">
    <property type="entry name" value="Epimerase_deHydtase"/>
</dbReference>
<dbReference type="GO" id="GO:0050661">
    <property type="term" value="F:NADP binding"/>
    <property type="evidence" value="ECO:0007669"/>
    <property type="project" value="InterPro"/>
</dbReference>
<feature type="binding site" evidence="4">
    <location>
        <position position="38"/>
    </location>
    <ligand>
        <name>NADP(+)</name>
        <dbReference type="ChEBI" id="CHEBI:58349"/>
    </ligand>
</feature>
<dbReference type="Pfam" id="PF01370">
    <property type="entry name" value="Epimerase"/>
    <property type="match status" value="1"/>
</dbReference>
<feature type="binding site" evidence="4">
    <location>
        <position position="174"/>
    </location>
    <ligand>
        <name>NADP(+)</name>
        <dbReference type="ChEBI" id="CHEBI:58349"/>
    </ligand>
</feature>
<feature type="binding site" evidence="4">
    <location>
        <position position="173"/>
    </location>
    <ligand>
        <name>substrate</name>
    </ligand>
</feature>
<dbReference type="GO" id="GO:0005975">
    <property type="term" value="P:carbohydrate metabolic process"/>
    <property type="evidence" value="ECO:0007669"/>
    <property type="project" value="UniProtKB-UniRule"/>
</dbReference>
<feature type="binding site" evidence="4">
    <location>
        <begin position="205"/>
        <end position="208"/>
    </location>
    <ligand>
        <name>substrate</name>
    </ligand>
</feature>
<dbReference type="Gene3D" id="3.90.25.10">
    <property type="entry name" value="UDP-galactose 4-epimerase, domain 1"/>
    <property type="match status" value="1"/>
</dbReference>
<accession>A0A017H4Z8</accession>
<dbReference type="PANTHER" id="PTHR43103">
    <property type="entry name" value="NUCLEOSIDE-DIPHOSPHATE-SUGAR EPIMERASE"/>
    <property type="match status" value="1"/>
</dbReference>
<feature type="binding site" evidence="4">
    <location>
        <position position="182"/>
    </location>
    <ligand>
        <name>NADP(+)</name>
        <dbReference type="ChEBI" id="CHEBI:58349"/>
    </ligand>
</feature>
<dbReference type="EC" id="5.1.3.20" evidence="4"/>
<name>A0A017H4Z8_9FUSO</name>
<keyword evidence="1 4" id="KW-0521">NADP</keyword>
<dbReference type="AlphaFoldDB" id="A0A017H4Z8"/>
<comment type="catalytic activity">
    <reaction evidence="4">
        <text>ADP-D-glycero-beta-D-manno-heptose = ADP-L-glycero-beta-D-manno-heptose</text>
        <dbReference type="Rhea" id="RHEA:17577"/>
        <dbReference type="ChEBI" id="CHEBI:59967"/>
        <dbReference type="ChEBI" id="CHEBI:61506"/>
        <dbReference type="EC" id="5.1.3.20"/>
    </reaction>
</comment>
<dbReference type="HAMAP" id="MF_01601">
    <property type="entry name" value="Heptose_epimerase"/>
    <property type="match status" value="1"/>
</dbReference>
<dbReference type="EMBL" id="AUZI01000021">
    <property type="protein sequence ID" value="KID48708.1"/>
    <property type="molecule type" value="Genomic_DNA"/>
</dbReference>
<feature type="domain" description="NAD-dependent epimerase/dehydratase" evidence="5">
    <location>
        <begin position="2"/>
        <end position="247"/>
    </location>
</feature>
<dbReference type="NCBIfam" id="TIGR02197">
    <property type="entry name" value="heptose_epim"/>
    <property type="match status" value="1"/>
</dbReference>
<evidence type="ECO:0000256" key="3">
    <source>
        <dbReference type="ARBA" id="ARBA00023277"/>
    </source>
</evidence>